<evidence type="ECO:0008006" key="3">
    <source>
        <dbReference type="Google" id="ProtNLM"/>
    </source>
</evidence>
<dbReference type="EMBL" id="JGCY01000134">
    <property type="protein sequence ID" value="EXY76612.1"/>
    <property type="molecule type" value="Genomic_DNA"/>
</dbReference>
<gene>
    <name evidence="1" type="ORF">M124_4534</name>
</gene>
<dbReference type="Gene3D" id="3.30.160.250">
    <property type="match status" value="1"/>
</dbReference>
<dbReference type="InterPro" id="IPR035069">
    <property type="entry name" value="TTHA1013/TTHA0281-like"/>
</dbReference>
<evidence type="ECO:0000313" key="2">
    <source>
        <dbReference type="Proteomes" id="UP000020529"/>
    </source>
</evidence>
<dbReference type="GeneID" id="60366281"/>
<protein>
    <recommendedName>
        <fullName evidence="3">HicB family protein</fullName>
    </recommendedName>
</protein>
<organism evidence="1 2">
    <name type="scientific">Bacteroides fragilis str. 3988T(B)14</name>
    <dbReference type="NCBI Taxonomy" id="1339315"/>
    <lineage>
        <taxon>Bacteria</taxon>
        <taxon>Pseudomonadati</taxon>
        <taxon>Bacteroidota</taxon>
        <taxon>Bacteroidia</taxon>
        <taxon>Bacteroidales</taxon>
        <taxon>Bacteroidaceae</taxon>
        <taxon>Bacteroides</taxon>
    </lineage>
</organism>
<evidence type="ECO:0000313" key="1">
    <source>
        <dbReference type="EMBL" id="EXY76612.1"/>
    </source>
</evidence>
<proteinExistence type="predicted"/>
<dbReference type="SUPFAM" id="SSF143100">
    <property type="entry name" value="TTHA1013/TTHA0281-like"/>
    <property type="match status" value="1"/>
</dbReference>
<reference evidence="1 2" key="1">
    <citation type="submission" date="2014-02" db="EMBL/GenBank/DDBJ databases">
        <authorList>
            <person name="Sears C."/>
            <person name="Carroll K."/>
            <person name="Sack B.R."/>
            <person name="Qadri F."/>
            <person name="Myers L.L."/>
            <person name="Chung G.-T."/>
            <person name="Escheverria P."/>
            <person name="Fraser C.M."/>
            <person name="Sadzewicz L."/>
            <person name="Shefchek K.A."/>
            <person name="Tallon L."/>
            <person name="Das S.P."/>
            <person name="Daugherty S."/>
            <person name="Mongodin E.F."/>
        </authorList>
    </citation>
    <scope>NUCLEOTIDE SEQUENCE [LARGE SCALE GENOMIC DNA]</scope>
    <source>
        <strain evidence="2">3988T(B)14</strain>
    </source>
</reference>
<sequence>MKLNKTDYMLERTSDGGYYAWLTVNMQCNAYGDSPEEAVKNLEQTMEDLVEEMYLVEDFI</sequence>
<comment type="caution">
    <text evidence="1">The sequence shown here is derived from an EMBL/GenBank/DDBJ whole genome shotgun (WGS) entry which is preliminary data.</text>
</comment>
<accession>A0A015T253</accession>
<name>A0A015T253_BACFG</name>
<dbReference type="RefSeq" id="WP_005789100.1">
    <property type="nucleotide sequence ID" value="NZ_JGCY01000134.1"/>
</dbReference>
<dbReference type="AlphaFoldDB" id="A0A015T253"/>
<dbReference type="Proteomes" id="UP000020529">
    <property type="component" value="Unassembled WGS sequence"/>
</dbReference>
<dbReference type="PATRIC" id="fig|1339315.3.peg.469"/>